<dbReference type="SUPFAM" id="SSF55729">
    <property type="entry name" value="Acyl-CoA N-acyltransferases (Nat)"/>
    <property type="match status" value="1"/>
</dbReference>
<keyword evidence="10 14" id="KW-0472">Membrane</keyword>
<feature type="transmembrane region" description="Helical" evidence="14">
    <location>
        <begin position="181"/>
        <end position="200"/>
    </location>
</feature>
<evidence type="ECO:0000256" key="13">
    <source>
        <dbReference type="ARBA" id="ARBA00047540"/>
    </source>
</evidence>
<reference evidence="16 17" key="1">
    <citation type="submission" date="2016-10" db="EMBL/GenBank/DDBJ databases">
        <authorList>
            <person name="de Groot N.N."/>
        </authorList>
    </citation>
    <scope>NUCLEOTIDE SEQUENCE [LARGE SCALE GENOMIC DNA]</scope>
    <source>
        <strain evidence="16 17">DSM 797</strain>
    </source>
</reference>
<evidence type="ECO:0000256" key="11">
    <source>
        <dbReference type="ARBA" id="ARBA00023251"/>
    </source>
</evidence>
<evidence type="ECO:0000256" key="8">
    <source>
        <dbReference type="ARBA" id="ARBA00022989"/>
    </source>
</evidence>
<dbReference type="PANTHER" id="PTHR34697:SF2">
    <property type="entry name" value="PHOSPHATIDYLGLYCEROL LYSYLTRANSFERASE"/>
    <property type="match status" value="1"/>
</dbReference>
<feature type="domain" description="Phosphatidylglycerol lysyltransferase C-terminal" evidence="15">
    <location>
        <begin position="540"/>
        <end position="831"/>
    </location>
</feature>
<feature type="transmembrane region" description="Helical" evidence="14">
    <location>
        <begin position="66"/>
        <end position="87"/>
    </location>
</feature>
<evidence type="ECO:0000313" key="17">
    <source>
        <dbReference type="Proteomes" id="UP000199068"/>
    </source>
</evidence>
<keyword evidence="11 14" id="KW-0046">Antibiotic resistance</keyword>
<dbReference type="InterPro" id="IPR016181">
    <property type="entry name" value="Acyl_CoA_acyltransferase"/>
</dbReference>
<dbReference type="NCBIfam" id="NF033480">
    <property type="entry name" value="bifunc_MprF"/>
    <property type="match status" value="1"/>
</dbReference>
<evidence type="ECO:0000259" key="15">
    <source>
        <dbReference type="Pfam" id="PF09924"/>
    </source>
</evidence>
<dbReference type="GO" id="GO:0005886">
    <property type="term" value="C:plasma membrane"/>
    <property type="evidence" value="ECO:0007669"/>
    <property type="project" value="UniProtKB-SubCell"/>
</dbReference>
<dbReference type="Pfam" id="PF03706">
    <property type="entry name" value="LPG_synthase_TM"/>
    <property type="match status" value="1"/>
</dbReference>
<feature type="transmembrane region" description="Helical" evidence="14">
    <location>
        <begin position="337"/>
        <end position="359"/>
    </location>
</feature>
<dbReference type="InterPro" id="IPR022791">
    <property type="entry name" value="L-PG_synthase/AglD"/>
</dbReference>
<dbReference type="RefSeq" id="WP_092723114.1">
    <property type="nucleotide sequence ID" value="NZ_FNGW01000002.1"/>
</dbReference>
<keyword evidence="9 14" id="KW-0443">Lipid metabolism</keyword>
<name>A0A1G9KHS3_9FIRM</name>
<organism evidence="16 17">
    <name type="scientific">Romboutsia lituseburensis DSM 797</name>
    <dbReference type="NCBI Taxonomy" id="1121325"/>
    <lineage>
        <taxon>Bacteria</taxon>
        <taxon>Bacillati</taxon>
        <taxon>Bacillota</taxon>
        <taxon>Clostridia</taxon>
        <taxon>Peptostreptococcales</taxon>
        <taxon>Peptostreptococcaceae</taxon>
        <taxon>Romboutsia</taxon>
    </lineage>
</organism>
<evidence type="ECO:0000256" key="10">
    <source>
        <dbReference type="ARBA" id="ARBA00023136"/>
    </source>
</evidence>
<dbReference type="Proteomes" id="UP000199068">
    <property type="component" value="Unassembled WGS sequence"/>
</dbReference>
<dbReference type="GO" id="GO:0006629">
    <property type="term" value="P:lipid metabolic process"/>
    <property type="evidence" value="ECO:0007669"/>
    <property type="project" value="UniProtKB-KW"/>
</dbReference>
<comment type="function">
    <text evidence="14">Catalyzes the transfer of a lysyl group from L-lysyl-tRNA(Lys) to membrane-bound phosphatidylglycerol (PG), which produces lysylphosphatidylglycerol (LPG), a major component of the bacterial membrane with a positive net charge. LPG synthesis contributes to bacterial virulence as it is involved in the resistance mechanism against cationic antimicrobial peptides (CAMP) produces by the host's immune system (defensins, cathelicidins) and by the competing microorganisms.</text>
</comment>
<evidence type="ECO:0000256" key="2">
    <source>
        <dbReference type="ARBA" id="ARBA00008627"/>
    </source>
</evidence>
<dbReference type="EMBL" id="FNGW01000002">
    <property type="protein sequence ID" value="SDL49146.1"/>
    <property type="molecule type" value="Genomic_DNA"/>
</dbReference>
<evidence type="ECO:0000313" key="16">
    <source>
        <dbReference type="EMBL" id="SDL49146.1"/>
    </source>
</evidence>
<dbReference type="PANTHER" id="PTHR34697">
    <property type="entry name" value="PHOSPHATIDYLGLYCEROL LYSYLTRANSFERASE"/>
    <property type="match status" value="1"/>
</dbReference>
<dbReference type="AlphaFoldDB" id="A0A1G9KHS3"/>
<dbReference type="InterPro" id="IPR024320">
    <property type="entry name" value="LPG_synthase_C"/>
</dbReference>
<evidence type="ECO:0000256" key="12">
    <source>
        <dbReference type="ARBA" id="ARBA00031899"/>
    </source>
</evidence>
<dbReference type="EC" id="2.3.2.3" evidence="3 14"/>
<feature type="transmembrane region" description="Helical" evidence="14">
    <location>
        <begin position="220"/>
        <end position="243"/>
    </location>
</feature>
<keyword evidence="5" id="KW-1003">Cell membrane</keyword>
<dbReference type="GO" id="GO:0050071">
    <property type="term" value="F:phosphatidylglycerol lysyltransferase activity"/>
    <property type="evidence" value="ECO:0007669"/>
    <property type="project" value="UniProtKB-EC"/>
</dbReference>
<keyword evidence="6 14" id="KW-0808">Transferase</keyword>
<evidence type="ECO:0000256" key="3">
    <source>
        <dbReference type="ARBA" id="ARBA00012014"/>
    </source>
</evidence>
<feature type="transmembrane region" description="Helical" evidence="14">
    <location>
        <begin position="384"/>
        <end position="404"/>
    </location>
</feature>
<comment type="catalytic activity">
    <reaction evidence="13 14">
        <text>L-lysyl-tRNA(Lys) + a 1,2-diacyl-sn-glycero-3-phospho-(1'-sn-glycerol) = a 1,2-diacyl-sn-glycero-3-phospho-1'-(3'-O-L-lysyl)-sn-glycerol + tRNA(Lys)</text>
        <dbReference type="Rhea" id="RHEA:10668"/>
        <dbReference type="Rhea" id="RHEA-COMP:9696"/>
        <dbReference type="Rhea" id="RHEA-COMP:9697"/>
        <dbReference type="ChEBI" id="CHEBI:64716"/>
        <dbReference type="ChEBI" id="CHEBI:75792"/>
        <dbReference type="ChEBI" id="CHEBI:78442"/>
        <dbReference type="ChEBI" id="CHEBI:78529"/>
        <dbReference type="EC" id="2.3.2.3"/>
    </reaction>
</comment>
<comment type="subcellular location">
    <subcellularLocation>
        <location evidence="1 14">Cell membrane</location>
        <topology evidence="1 14">Multi-pass membrane protein</topology>
    </subcellularLocation>
</comment>
<comment type="similarity">
    <text evidence="2 14">Belongs to the LPG synthase family.</text>
</comment>
<protein>
    <recommendedName>
        <fullName evidence="4 14">Phosphatidylglycerol lysyltransferase</fullName>
        <ecNumber evidence="3 14">2.3.2.3</ecNumber>
    </recommendedName>
    <alternativeName>
        <fullName evidence="12 14">Lysylphosphatidylglycerol synthase</fullName>
    </alternativeName>
</protein>
<evidence type="ECO:0000256" key="7">
    <source>
        <dbReference type="ARBA" id="ARBA00022692"/>
    </source>
</evidence>
<evidence type="ECO:0000256" key="4">
    <source>
        <dbReference type="ARBA" id="ARBA00021546"/>
    </source>
</evidence>
<evidence type="ECO:0000256" key="1">
    <source>
        <dbReference type="ARBA" id="ARBA00004651"/>
    </source>
</evidence>
<feature type="transmembrane region" description="Helical" evidence="14">
    <location>
        <begin position="498"/>
        <end position="518"/>
    </location>
</feature>
<feature type="transmembrane region" description="Helical" evidence="14">
    <location>
        <begin position="465"/>
        <end position="483"/>
    </location>
</feature>
<dbReference type="GO" id="GO:0046677">
    <property type="term" value="P:response to antibiotic"/>
    <property type="evidence" value="ECO:0007669"/>
    <property type="project" value="UniProtKB-KW"/>
</dbReference>
<evidence type="ECO:0000256" key="5">
    <source>
        <dbReference type="ARBA" id="ARBA00022475"/>
    </source>
</evidence>
<evidence type="ECO:0000256" key="6">
    <source>
        <dbReference type="ARBA" id="ARBA00022679"/>
    </source>
</evidence>
<feature type="transmembrane region" description="Helical" evidence="14">
    <location>
        <begin position="291"/>
        <end position="316"/>
    </location>
</feature>
<accession>A0A1G9KHS3</accession>
<keyword evidence="17" id="KW-1185">Reference proteome</keyword>
<dbReference type="InterPro" id="IPR051211">
    <property type="entry name" value="PG_lysyltransferase"/>
</dbReference>
<keyword evidence="8 14" id="KW-1133">Transmembrane helix</keyword>
<sequence length="850" mass="96628">MNLGMEDSQSKILDIKNSKNNLNKDKIKSILKIILMIGILIIVLKEFLGIISSFDISKFERYTKELSLLNIICIAFLGIISYIPLSFYDFVLKKRVNIELDNKKLYKFSWIASSVASIAGFGGSTALALKTHFYNDYVKDKKLLIKEISKIIALNLSGFSMVCLVYMMMNTKTIQLNNPKVIGIILISIYLPALIAYLAYKYLTGNLEEKTDAKDAIKIILISASEWLTTIILIYSILVILGIKISIAEFFPIFVISIVVAIVSMSPGGIGSFDLSFMLGLQALGVEGEKILLAIFLYRVSYYLLPLSIGAILYANEIYLKMDNKVRIIATNAVSKVSYLILVGLVFFSGASLLINGLIPNLNDNIKIIRETSYLLMMNRLDSLYFDQIAIILGFGLIATSRLIMYKSKKIYNITTVLVLMFGVIAIMNHVGYLAVIYVISIAAILCLSKPQFYREGFVMKWEKFLRDILVLGVFEIMYMYVLRTNTYWLYSPYSHNIFIYSMIGFTMAVAYIAIMYLGSKSENFPKLTLKQCEGDLKNILEKYQGSNMIHYIYLDDKFIYLNEDKDVIMQYQICLDKIFILGSPVGNPDKILDVVQEFSELADKYGYTPVFCSVEQSLIPQLHEIGYDFMKLGEEASVDLQEFTLEGRKMKSVRNAISRVTKQEYTFEIVKPPFTDEFLNSLKSVSDEWLGNRKEKGFSIGSFKVDYLSREPIAVVKNKEGEIKGFANLMPMYDEETLSIDLMRFSNSTCNGVMDFMFVNLFIWAKEEGYLKFNMGLAPLAEVGKSTQSRKIEKLGGYVYSCGEKIYSFQGLRKFKEKYCDDWNGVYIAYKKKSSIAIIIAQALILISK</sequence>
<dbReference type="GO" id="GO:0055091">
    <property type="term" value="P:phospholipid homeostasis"/>
    <property type="evidence" value="ECO:0007669"/>
    <property type="project" value="TreeGrafter"/>
</dbReference>
<evidence type="ECO:0000256" key="9">
    <source>
        <dbReference type="ARBA" id="ARBA00023098"/>
    </source>
</evidence>
<feature type="transmembrane region" description="Helical" evidence="14">
    <location>
        <begin position="33"/>
        <end position="54"/>
    </location>
</feature>
<feature type="transmembrane region" description="Helical" evidence="14">
    <location>
        <begin position="108"/>
        <end position="128"/>
    </location>
</feature>
<dbReference type="STRING" id="1121325.SAMN04515677_102147"/>
<gene>
    <name evidence="14" type="primary">mprF</name>
    <name evidence="16" type="ORF">SAMN04515677_102147</name>
</gene>
<proteinExistence type="inferred from homology"/>
<keyword evidence="7 14" id="KW-0812">Transmembrane</keyword>
<evidence type="ECO:0000256" key="14">
    <source>
        <dbReference type="RuleBase" id="RU363042"/>
    </source>
</evidence>
<feature type="transmembrane region" description="Helical" evidence="14">
    <location>
        <begin position="250"/>
        <end position="271"/>
    </location>
</feature>
<feature type="transmembrane region" description="Helical" evidence="14">
    <location>
        <begin position="148"/>
        <end position="169"/>
    </location>
</feature>
<dbReference type="Pfam" id="PF09924">
    <property type="entry name" value="LPG_synthase_C"/>
    <property type="match status" value="1"/>
</dbReference>